<evidence type="ECO:0000313" key="2">
    <source>
        <dbReference type="Ensembl" id="ENSSSCP00065001372.1"/>
    </source>
</evidence>
<evidence type="ECO:0000313" key="3">
    <source>
        <dbReference type="Proteomes" id="UP000694725"/>
    </source>
</evidence>
<proteinExistence type="predicted"/>
<organism evidence="2 3">
    <name type="scientific">Sus scrofa</name>
    <name type="common">Pig</name>
    <dbReference type="NCBI Taxonomy" id="9823"/>
    <lineage>
        <taxon>Eukaryota</taxon>
        <taxon>Metazoa</taxon>
        <taxon>Chordata</taxon>
        <taxon>Craniata</taxon>
        <taxon>Vertebrata</taxon>
        <taxon>Euteleostomi</taxon>
        <taxon>Mammalia</taxon>
        <taxon>Eutheria</taxon>
        <taxon>Laurasiatheria</taxon>
        <taxon>Artiodactyla</taxon>
        <taxon>Suina</taxon>
        <taxon>Suidae</taxon>
        <taxon>Sus</taxon>
    </lineage>
</organism>
<feature type="transmembrane region" description="Helical" evidence="1">
    <location>
        <begin position="129"/>
        <end position="152"/>
    </location>
</feature>
<protein>
    <submittedName>
        <fullName evidence="2">Uncharacterized protein</fullName>
    </submittedName>
</protein>
<evidence type="ECO:0000256" key="1">
    <source>
        <dbReference type="SAM" id="Phobius"/>
    </source>
</evidence>
<dbReference type="Ensembl" id="ENSSSCT00065003664.1">
    <property type="protein sequence ID" value="ENSSSCP00065001372.1"/>
    <property type="gene ID" value="ENSSSCG00065002832.1"/>
</dbReference>
<keyword evidence="1" id="KW-0472">Membrane</keyword>
<accession>A0A8D1XAY7</accession>
<sequence length="196" mass="22629">MRFSSSTHVAANGIMSFFFMAEEYSIVYICHIFRIQSSVDGHLGCFHVLAIVNRAAMNMQVRVSLLSRVLSRYMPKSEITGSYGSSMYRFLRYLQTVLHSGCTSLHSHQQCRRVPFSPQPLQHLLFVDLLMMAILTGERWYLMVVLICISLIISDVEHFFMCLLAICISSLENSLFITWTIFYAYQHFLVLSRNCL</sequence>
<name>A0A8D1XAY7_PIG</name>
<dbReference type="AlphaFoldDB" id="A0A8D1XAY7"/>
<dbReference type="Proteomes" id="UP000694725">
    <property type="component" value="Unplaced"/>
</dbReference>
<reference evidence="2" key="1">
    <citation type="submission" date="2025-08" db="UniProtKB">
        <authorList>
            <consortium name="Ensembl"/>
        </authorList>
    </citation>
    <scope>IDENTIFICATION</scope>
</reference>
<keyword evidence="1" id="KW-1133">Transmembrane helix</keyword>
<feature type="transmembrane region" description="Helical" evidence="1">
    <location>
        <begin position="158"/>
        <end position="185"/>
    </location>
</feature>
<keyword evidence="1" id="KW-0812">Transmembrane</keyword>